<keyword evidence="3" id="KW-1003">Cell membrane</keyword>
<dbReference type="PANTHER" id="PTHR23513">
    <property type="entry name" value="INTEGRAL MEMBRANE EFFLUX PROTEIN-RELATED"/>
    <property type="match status" value="1"/>
</dbReference>
<feature type="region of interest" description="Disordered" evidence="7">
    <location>
        <begin position="1"/>
        <end position="23"/>
    </location>
</feature>
<gene>
    <name evidence="9" type="ORF">SALB_07097</name>
</gene>
<evidence type="ECO:0000256" key="4">
    <source>
        <dbReference type="ARBA" id="ARBA00022692"/>
    </source>
</evidence>
<evidence type="ECO:0000256" key="2">
    <source>
        <dbReference type="ARBA" id="ARBA00022448"/>
    </source>
</evidence>
<keyword evidence="2" id="KW-0813">Transport</keyword>
<dbReference type="EMBL" id="BHXC01000007">
    <property type="protein sequence ID" value="GCB94298.1"/>
    <property type="molecule type" value="Genomic_DNA"/>
</dbReference>
<evidence type="ECO:0000313" key="10">
    <source>
        <dbReference type="Proteomes" id="UP000288351"/>
    </source>
</evidence>
<evidence type="ECO:0000256" key="3">
    <source>
        <dbReference type="ARBA" id="ARBA00022475"/>
    </source>
</evidence>
<dbReference type="RefSeq" id="WP_207305032.1">
    <property type="nucleotide sequence ID" value="NZ_BHXC01000007.1"/>
</dbReference>
<comment type="caution">
    <text evidence="9">The sequence shown here is derived from an EMBL/GenBank/DDBJ whole genome shotgun (WGS) entry which is preliminary data.</text>
</comment>
<keyword evidence="5 8" id="KW-1133">Transmembrane helix</keyword>
<dbReference type="SUPFAM" id="SSF103473">
    <property type="entry name" value="MFS general substrate transporter"/>
    <property type="match status" value="1"/>
</dbReference>
<sequence>MDPDPHAASGPARVPAPAARPGPPARGAVSPLAYPLSSPLSYPGFRWFLTGQAVSLLGSAMAPVALAFAVLDGSGGRPGDLGVVLAARMLPMLALLVVGGVTADRFRRRTVLVAANLGSAAAQGAVAGLLLTGRYALPSVAGLEVLGGVCAAFTTPALRGLVPEVVGAAALRPANALLSTVRNAAKVLGPSLSGGLVVAVGSGPAIVCDAVSFAVAAGCLARLPGDGARPARAAGRCGRLCAAAGGSSGGSGGRGRRRSRSS</sequence>
<feature type="compositionally biased region" description="Low complexity" evidence="7">
    <location>
        <begin position="7"/>
        <end position="17"/>
    </location>
</feature>
<dbReference type="PANTHER" id="PTHR23513:SF11">
    <property type="entry name" value="STAPHYLOFERRIN A TRANSPORTER"/>
    <property type="match status" value="1"/>
</dbReference>
<dbReference type="AlphaFoldDB" id="A0A401R9M0"/>
<dbReference type="InterPro" id="IPR036259">
    <property type="entry name" value="MFS_trans_sf"/>
</dbReference>
<protein>
    <submittedName>
        <fullName evidence="9">MFS transporter</fullName>
    </submittedName>
</protein>
<keyword evidence="6 8" id="KW-0472">Membrane</keyword>
<evidence type="ECO:0000256" key="1">
    <source>
        <dbReference type="ARBA" id="ARBA00004651"/>
    </source>
</evidence>
<dbReference type="Pfam" id="PF05977">
    <property type="entry name" value="MFS_3"/>
    <property type="match status" value="1"/>
</dbReference>
<feature type="transmembrane region" description="Helical" evidence="8">
    <location>
        <begin position="47"/>
        <end position="71"/>
    </location>
</feature>
<organism evidence="9 10">
    <name type="scientific">Streptomyces noursei</name>
    <name type="common">Streptomyces albulus</name>
    <dbReference type="NCBI Taxonomy" id="1971"/>
    <lineage>
        <taxon>Bacteria</taxon>
        <taxon>Bacillati</taxon>
        <taxon>Actinomycetota</taxon>
        <taxon>Actinomycetes</taxon>
        <taxon>Kitasatosporales</taxon>
        <taxon>Streptomycetaceae</taxon>
        <taxon>Streptomyces</taxon>
    </lineage>
</organism>
<evidence type="ECO:0000313" key="9">
    <source>
        <dbReference type="EMBL" id="GCB94298.1"/>
    </source>
</evidence>
<evidence type="ECO:0000256" key="6">
    <source>
        <dbReference type="ARBA" id="ARBA00023136"/>
    </source>
</evidence>
<dbReference type="Proteomes" id="UP000288351">
    <property type="component" value="Unassembled WGS sequence"/>
</dbReference>
<dbReference type="GO" id="GO:0005886">
    <property type="term" value="C:plasma membrane"/>
    <property type="evidence" value="ECO:0007669"/>
    <property type="project" value="UniProtKB-SubCell"/>
</dbReference>
<evidence type="ECO:0000256" key="5">
    <source>
        <dbReference type="ARBA" id="ARBA00022989"/>
    </source>
</evidence>
<accession>A0A401R9M0</accession>
<dbReference type="InterPro" id="IPR010290">
    <property type="entry name" value="TM_effector"/>
</dbReference>
<keyword evidence="4 8" id="KW-0812">Transmembrane</keyword>
<evidence type="ECO:0000256" key="7">
    <source>
        <dbReference type="SAM" id="MobiDB-lite"/>
    </source>
</evidence>
<feature type="transmembrane region" description="Helical" evidence="8">
    <location>
        <begin position="83"/>
        <end position="103"/>
    </location>
</feature>
<proteinExistence type="predicted"/>
<reference evidence="9 10" key="1">
    <citation type="journal article" date="2019" name="Microbiol. Resour. Announc.">
        <title>Draft Genome Sequence of the Most Traditional epsilon-Poly-l-Lysine Producer, Streptomyces albulus NBRC14147.</title>
        <authorList>
            <person name="Yamanaka K."/>
            <person name="Hamano Y."/>
        </authorList>
    </citation>
    <scope>NUCLEOTIDE SEQUENCE [LARGE SCALE GENOMIC DNA]</scope>
    <source>
        <strain evidence="9 10">NBRC 14147</strain>
    </source>
</reference>
<evidence type="ECO:0000256" key="8">
    <source>
        <dbReference type="SAM" id="Phobius"/>
    </source>
</evidence>
<name>A0A401R9M0_STRNR</name>
<dbReference type="Gene3D" id="1.20.1250.20">
    <property type="entry name" value="MFS general substrate transporter like domains"/>
    <property type="match status" value="1"/>
</dbReference>
<comment type="subcellular location">
    <subcellularLocation>
        <location evidence="1">Cell membrane</location>
        <topology evidence="1">Multi-pass membrane protein</topology>
    </subcellularLocation>
</comment>